<organism evidence="2">
    <name type="scientific">Selaginella moellendorffii</name>
    <name type="common">Spikemoss</name>
    <dbReference type="NCBI Taxonomy" id="88036"/>
    <lineage>
        <taxon>Eukaryota</taxon>
        <taxon>Viridiplantae</taxon>
        <taxon>Streptophyta</taxon>
        <taxon>Embryophyta</taxon>
        <taxon>Tracheophyta</taxon>
        <taxon>Lycopodiopsida</taxon>
        <taxon>Selaginellales</taxon>
        <taxon>Selaginellaceae</taxon>
        <taxon>Selaginella</taxon>
    </lineage>
</organism>
<gene>
    <name evidence="1" type="ORF">SELMODRAFT_415992</name>
</gene>
<evidence type="ECO:0000313" key="1">
    <source>
        <dbReference type="EMBL" id="EFJ22956.1"/>
    </source>
</evidence>
<keyword evidence="2" id="KW-1185">Reference proteome</keyword>
<evidence type="ECO:0000313" key="2">
    <source>
        <dbReference type="Proteomes" id="UP000001514"/>
    </source>
</evidence>
<dbReference type="Proteomes" id="UP000001514">
    <property type="component" value="Unassembled WGS sequence"/>
</dbReference>
<sequence length="136" mass="15417">MTLLPGHMAHNTPSFHISRKNMNPSFVRKGIAKDYAKWSTGQTTFELTSSMHTRRCKCQTLPELLSYKDAYFHSPDSKVQILLALKCYLKTWMRQMVAVLFEQDKGDGIAARAISFGDGVQECGNHVVLDLYCIKT</sequence>
<accession>D8RXR1</accession>
<protein>
    <submittedName>
        <fullName evidence="1">Uncharacterized protein</fullName>
    </submittedName>
</protein>
<name>D8RXR1_SELML</name>
<dbReference type="EMBL" id="GL377594">
    <property type="protein sequence ID" value="EFJ22956.1"/>
    <property type="molecule type" value="Genomic_DNA"/>
</dbReference>
<dbReference type="Gramene" id="EFJ22956">
    <property type="protein sequence ID" value="EFJ22956"/>
    <property type="gene ID" value="SELMODRAFT_415992"/>
</dbReference>
<proteinExistence type="predicted"/>
<dbReference type="InParanoid" id="D8RXR1"/>
<reference evidence="1 2" key="1">
    <citation type="journal article" date="2011" name="Science">
        <title>The Selaginella genome identifies genetic changes associated with the evolution of vascular plants.</title>
        <authorList>
            <person name="Banks J.A."/>
            <person name="Nishiyama T."/>
            <person name="Hasebe M."/>
            <person name="Bowman J.L."/>
            <person name="Gribskov M."/>
            <person name="dePamphilis C."/>
            <person name="Albert V.A."/>
            <person name="Aono N."/>
            <person name="Aoyama T."/>
            <person name="Ambrose B.A."/>
            <person name="Ashton N.W."/>
            <person name="Axtell M.J."/>
            <person name="Barker E."/>
            <person name="Barker M.S."/>
            <person name="Bennetzen J.L."/>
            <person name="Bonawitz N.D."/>
            <person name="Chapple C."/>
            <person name="Cheng C."/>
            <person name="Correa L.G."/>
            <person name="Dacre M."/>
            <person name="DeBarry J."/>
            <person name="Dreyer I."/>
            <person name="Elias M."/>
            <person name="Engstrom E.M."/>
            <person name="Estelle M."/>
            <person name="Feng L."/>
            <person name="Finet C."/>
            <person name="Floyd S.K."/>
            <person name="Frommer W.B."/>
            <person name="Fujita T."/>
            <person name="Gramzow L."/>
            <person name="Gutensohn M."/>
            <person name="Harholt J."/>
            <person name="Hattori M."/>
            <person name="Heyl A."/>
            <person name="Hirai T."/>
            <person name="Hiwatashi Y."/>
            <person name="Ishikawa M."/>
            <person name="Iwata M."/>
            <person name="Karol K.G."/>
            <person name="Koehler B."/>
            <person name="Kolukisaoglu U."/>
            <person name="Kubo M."/>
            <person name="Kurata T."/>
            <person name="Lalonde S."/>
            <person name="Li K."/>
            <person name="Li Y."/>
            <person name="Litt A."/>
            <person name="Lyons E."/>
            <person name="Manning G."/>
            <person name="Maruyama T."/>
            <person name="Michael T.P."/>
            <person name="Mikami K."/>
            <person name="Miyazaki S."/>
            <person name="Morinaga S."/>
            <person name="Murata T."/>
            <person name="Mueller-Roeber B."/>
            <person name="Nelson D.R."/>
            <person name="Obara M."/>
            <person name="Oguri Y."/>
            <person name="Olmstead R.G."/>
            <person name="Onodera N."/>
            <person name="Petersen B.L."/>
            <person name="Pils B."/>
            <person name="Prigge M."/>
            <person name="Rensing S.A."/>
            <person name="Riano-Pachon D.M."/>
            <person name="Roberts A.W."/>
            <person name="Sato Y."/>
            <person name="Scheller H.V."/>
            <person name="Schulz B."/>
            <person name="Schulz C."/>
            <person name="Shakirov E.V."/>
            <person name="Shibagaki N."/>
            <person name="Shinohara N."/>
            <person name="Shippen D.E."/>
            <person name="Soerensen I."/>
            <person name="Sotooka R."/>
            <person name="Sugimoto N."/>
            <person name="Sugita M."/>
            <person name="Sumikawa N."/>
            <person name="Tanurdzic M."/>
            <person name="Theissen G."/>
            <person name="Ulvskov P."/>
            <person name="Wakazuki S."/>
            <person name="Weng J.K."/>
            <person name="Willats W.W."/>
            <person name="Wipf D."/>
            <person name="Wolf P.G."/>
            <person name="Yang L."/>
            <person name="Zimmer A.D."/>
            <person name="Zhu Q."/>
            <person name="Mitros T."/>
            <person name="Hellsten U."/>
            <person name="Loque D."/>
            <person name="Otillar R."/>
            <person name="Salamov A."/>
            <person name="Schmutz J."/>
            <person name="Shapiro H."/>
            <person name="Lindquist E."/>
            <person name="Lucas S."/>
            <person name="Rokhsar D."/>
            <person name="Grigoriev I.V."/>
        </authorList>
    </citation>
    <scope>NUCLEOTIDE SEQUENCE [LARGE SCALE GENOMIC DNA]</scope>
</reference>
<dbReference type="KEGG" id="smo:SELMODRAFT_415992"/>
<dbReference type="AlphaFoldDB" id="D8RXR1"/>
<dbReference type="HOGENOM" id="CLU_1879000_0_0_1"/>